<dbReference type="SMART" id="SM01117">
    <property type="entry name" value="Cyt-b5"/>
    <property type="match status" value="1"/>
</dbReference>
<feature type="domain" description="Cytochrome b5 heme-binding" evidence="5">
    <location>
        <begin position="39"/>
        <end position="114"/>
    </location>
</feature>
<dbReference type="Proteomes" id="UP000230251">
    <property type="component" value="Unassembled WGS sequence"/>
</dbReference>
<dbReference type="GO" id="GO:0046872">
    <property type="term" value="F:metal ion binding"/>
    <property type="evidence" value="ECO:0007669"/>
    <property type="project" value="UniProtKB-KW"/>
</dbReference>
<proteinExistence type="inferred from homology"/>
<dbReference type="AlphaFoldDB" id="A0A2M8ENH0"/>
<keyword evidence="1" id="KW-0349">Heme</keyword>
<dbReference type="GO" id="GO:0020037">
    <property type="term" value="F:heme binding"/>
    <property type="evidence" value="ECO:0007669"/>
    <property type="project" value="TreeGrafter"/>
</dbReference>
<dbReference type="PROSITE" id="PS50255">
    <property type="entry name" value="CYTOCHROME_B5_2"/>
    <property type="match status" value="1"/>
</dbReference>
<dbReference type="InterPro" id="IPR001199">
    <property type="entry name" value="Cyt_B5-like_heme/steroid-bd"/>
</dbReference>
<dbReference type="SUPFAM" id="SSF55856">
    <property type="entry name" value="Cytochrome b5-like heme/steroid binding domain"/>
    <property type="match status" value="1"/>
</dbReference>
<keyword evidence="2" id="KW-0479">Metal-binding</keyword>
<evidence type="ECO:0000256" key="4">
    <source>
        <dbReference type="ARBA" id="ARBA00038168"/>
    </source>
</evidence>
<evidence type="ECO:0000256" key="1">
    <source>
        <dbReference type="ARBA" id="ARBA00022617"/>
    </source>
</evidence>
<sequence>MTRYLVTIAILLSLTAVGYFGIGSLLQTSASSLSDSVVDIAFTLDEIAKHSSINDCYLLVNNNVYDVTRYSGSHPGGAMNISNQCGQDSSSIFKQIHSNLAWDLLANYKIGTLAK</sequence>
<organism evidence="6 7">
    <name type="scientific">Candidatus Uhrbacteria bacterium CG_4_9_14_0_2_um_filter_41_50</name>
    <dbReference type="NCBI Taxonomy" id="1975031"/>
    <lineage>
        <taxon>Bacteria</taxon>
        <taxon>Candidatus Uhriibacteriota</taxon>
    </lineage>
</organism>
<evidence type="ECO:0000256" key="3">
    <source>
        <dbReference type="ARBA" id="ARBA00023004"/>
    </source>
</evidence>
<comment type="similarity">
    <text evidence="4">Belongs to the cytochrome b5 family.</text>
</comment>
<dbReference type="GO" id="GO:0016020">
    <property type="term" value="C:membrane"/>
    <property type="evidence" value="ECO:0007669"/>
    <property type="project" value="TreeGrafter"/>
</dbReference>
<protein>
    <recommendedName>
        <fullName evidence="5">Cytochrome b5 heme-binding domain-containing protein</fullName>
    </recommendedName>
</protein>
<gene>
    <name evidence="6" type="ORF">CO057_03665</name>
</gene>
<dbReference type="InterPro" id="IPR036400">
    <property type="entry name" value="Cyt_B5-like_heme/steroid_sf"/>
</dbReference>
<dbReference type="PRINTS" id="PR00363">
    <property type="entry name" value="CYTOCHROMEB5"/>
</dbReference>
<keyword evidence="3" id="KW-0408">Iron</keyword>
<evidence type="ECO:0000259" key="5">
    <source>
        <dbReference type="PROSITE" id="PS50255"/>
    </source>
</evidence>
<name>A0A2M8ENH0_9BACT</name>
<comment type="caution">
    <text evidence="6">The sequence shown here is derived from an EMBL/GenBank/DDBJ whole genome shotgun (WGS) entry which is preliminary data.</text>
</comment>
<reference evidence="7" key="1">
    <citation type="submission" date="2017-09" db="EMBL/GenBank/DDBJ databases">
        <title>Depth-based differentiation of microbial function through sediment-hosted aquifers and enrichment of novel symbionts in the deep terrestrial subsurface.</title>
        <authorList>
            <person name="Probst A.J."/>
            <person name="Ladd B."/>
            <person name="Jarett J.K."/>
            <person name="Geller-Mcgrath D.E."/>
            <person name="Sieber C.M.K."/>
            <person name="Emerson J.B."/>
            <person name="Anantharaman K."/>
            <person name="Thomas B.C."/>
            <person name="Malmstrom R."/>
            <person name="Stieglmeier M."/>
            <person name="Klingl A."/>
            <person name="Woyke T."/>
            <person name="Ryan C.M."/>
            <person name="Banfield J.F."/>
        </authorList>
    </citation>
    <scope>NUCLEOTIDE SEQUENCE [LARGE SCALE GENOMIC DNA]</scope>
</reference>
<evidence type="ECO:0000313" key="7">
    <source>
        <dbReference type="Proteomes" id="UP000230251"/>
    </source>
</evidence>
<evidence type="ECO:0000256" key="2">
    <source>
        <dbReference type="ARBA" id="ARBA00022723"/>
    </source>
</evidence>
<accession>A0A2M8ENH0</accession>
<dbReference type="Pfam" id="PF00173">
    <property type="entry name" value="Cyt-b5"/>
    <property type="match status" value="1"/>
</dbReference>
<dbReference type="PANTHER" id="PTHR19359">
    <property type="entry name" value="CYTOCHROME B5"/>
    <property type="match status" value="1"/>
</dbReference>
<dbReference type="Gene3D" id="3.10.120.10">
    <property type="entry name" value="Cytochrome b5-like heme/steroid binding domain"/>
    <property type="match status" value="1"/>
</dbReference>
<dbReference type="EMBL" id="PFSI01000052">
    <property type="protein sequence ID" value="PJC24289.1"/>
    <property type="molecule type" value="Genomic_DNA"/>
</dbReference>
<dbReference type="InterPro" id="IPR050668">
    <property type="entry name" value="Cytochrome_b5"/>
</dbReference>
<evidence type="ECO:0000313" key="6">
    <source>
        <dbReference type="EMBL" id="PJC24289.1"/>
    </source>
</evidence>